<protein>
    <submittedName>
        <fullName evidence="2">Uncharacterized protein</fullName>
    </submittedName>
</protein>
<keyword evidence="3" id="KW-1185">Reference proteome</keyword>
<dbReference type="PANTHER" id="PTHR39244:SF5">
    <property type="entry name" value="NATTERIN-3-LIKE"/>
    <property type="match status" value="1"/>
</dbReference>
<reference evidence="2" key="3">
    <citation type="submission" date="2025-09" db="UniProtKB">
        <authorList>
            <consortium name="Ensembl"/>
        </authorList>
    </citation>
    <scope>IDENTIFICATION</scope>
    <source>
        <strain evidence="2">Hd-rR</strain>
    </source>
</reference>
<name>A0A3B3H472_ORYLA</name>
<dbReference type="InterPro" id="IPR053237">
    <property type="entry name" value="Natterin_C"/>
</dbReference>
<dbReference type="InParanoid" id="A0A3B3H472"/>
<reference evidence="2" key="2">
    <citation type="submission" date="2025-08" db="UniProtKB">
        <authorList>
            <consortium name="Ensembl"/>
        </authorList>
    </citation>
    <scope>IDENTIFICATION</scope>
    <source>
        <strain evidence="2">Hd-rR</strain>
    </source>
</reference>
<dbReference type="Proteomes" id="UP000001038">
    <property type="component" value="Chromosome 22"/>
</dbReference>
<sequence>MPLRIFSCFSLCRVSGSRFLDIYHHDDAHGVFSVLCCAAAVGPADSLGGKKSPNAEEQAVISDQNNRGPKISSSTLVSIHRRNAPEEYDYVIMNWEKFNDRVPKDAVRIRDEDEMYVCRNTEKKCVVGILKESKCEYEKGEEGKLDHPDSFEVLVNKDDFESLEWKRVTCTQEVEEVRENAVKICDDQNLFVGRKSEEAKSLPAEKSAKRKQLEKIFSIQKTKTKDMKKLESKTGLCKVLTVSYENVKEQKISDFQYEEEKKKETNMGIQIQETIVVTNKNSVEATQTVQPTKSTSKEERWDLTYSITKGVKLTIGGDSEGFKAAFELSYQSTSTEHTGYAFKKDSGTMSSSQVKVPPKSKCTVHVKSSQLMAEIPFKTKLTRYYKRGEPKIKEVSGTFVSSNFGHTEFVIEKCEPLDGNVASAGRADPRQVTIIRDQQQRIRQGRSL</sequence>
<feature type="compositionally biased region" description="Polar residues" evidence="1">
    <location>
        <begin position="61"/>
        <end position="73"/>
    </location>
</feature>
<dbReference type="CDD" id="cd20220">
    <property type="entry name" value="PFM_natterin-3-like"/>
    <property type="match status" value="1"/>
</dbReference>
<dbReference type="Ensembl" id="ENSORLT00000039108.1">
    <property type="protein sequence ID" value="ENSORLP00000026651.1"/>
    <property type="gene ID" value="ENSORLG00000009435.2"/>
</dbReference>
<dbReference type="GeneTree" id="ENSGT00400000024875"/>
<dbReference type="Gene3D" id="2.170.15.10">
    <property type="entry name" value="Proaerolysin, chain A, domain 3"/>
    <property type="match status" value="1"/>
</dbReference>
<feature type="region of interest" description="Disordered" evidence="1">
    <location>
        <begin position="47"/>
        <end position="73"/>
    </location>
</feature>
<organism evidence="2 3">
    <name type="scientific">Oryzias latipes</name>
    <name type="common">Japanese rice fish</name>
    <name type="synonym">Japanese killifish</name>
    <dbReference type="NCBI Taxonomy" id="8090"/>
    <lineage>
        <taxon>Eukaryota</taxon>
        <taxon>Metazoa</taxon>
        <taxon>Chordata</taxon>
        <taxon>Craniata</taxon>
        <taxon>Vertebrata</taxon>
        <taxon>Euteleostomi</taxon>
        <taxon>Actinopterygii</taxon>
        <taxon>Neopterygii</taxon>
        <taxon>Teleostei</taxon>
        <taxon>Neoteleostei</taxon>
        <taxon>Acanthomorphata</taxon>
        <taxon>Ovalentaria</taxon>
        <taxon>Atherinomorphae</taxon>
        <taxon>Beloniformes</taxon>
        <taxon>Adrianichthyidae</taxon>
        <taxon>Oryziinae</taxon>
        <taxon>Oryzias</taxon>
    </lineage>
</organism>
<accession>A0A3B3H472</accession>
<reference evidence="2 3" key="1">
    <citation type="journal article" date="2007" name="Nature">
        <title>The medaka draft genome and insights into vertebrate genome evolution.</title>
        <authorList>
            <person name="Kasahara M."/>
            <person name="Naruse K."/>
            <person name="Sasaki S."/>
            <person name="Nakatani Y."/>
            <person name="Qu W."/>
            <person name="Ahsan B."/>
            <person name="Yamada T."/>
            <person name="Nagayasu Y."/>
            <person name="Doi K."/>
            <person name="Kasai Y."/>
            <person name="Jindo T."/>
            <person name="Kobayashi D."/>
            <person name="Shimada A."/>
            <person name="Toyoda A."/>
            <person name="Kuroki Y."/>
            <person name="Fujiyama A."/>
            <person name="Sasaki T."/>
            <person name="Shimizu A."/>
            <person name="Asakawa S."/>
            <person name="Shimizu N."/>
            <person name="Hashimoto S."/>
            <person name="Yang J."/>
            <person name="Lee Y."/>
            <person name="Matsushima K."/>
            <person name="Sugano S."/>
            <person name="Sakaizumi M."/>
            <person name="Narita T."/>
            <person name="Ohishi K."/>
            <person name="Haga S."/>
            <person name="Ohta F."/>
            <person name="Nomoto H."/>
            <person name="Nogata K."/>
            <person name="Morishita T."/>
            <person name="Endo T."/>
            <person name="Shin-I T."/>
            <person name="Takeda H."/>
            <person name="Morishita S."/>
            <person name="Kohara Y."/>
        </authorList>
    </citation>
    <scope>NUCLEOTIDE SEQUENCE [LARGE SCALE GENOMIC DNA]</scope>
    <source>
        <strain evidence="2 3">Hd-rR</strain>
    </source>
</reference>
<evidence type="ECO:0000313" key="2">
    <source>
        <dbReference type="Ensembl" id="ENSORLP00000026651.1"/>
    </source>
</evidence>
<proteinExistence type="predicted"/>
<evidence type="ECO:0000313" key="3">
    <source>
        <dbReference type="Proteomes" id="UP000001038"/>
    </source>
</evidence>
<dbReference type="PANTHER" id="PTHR39244">
    <property type="entry name" value="NATTERIN-4"/>
    <property type="match status" value="1"/>
</dbReference>
<dbReference type="Bgee" id="ENSORLG00000009435">
    <property type="expression patterns" value="Expressed in intestine"/>
</dbReference>
<dbReference type="AlphaFoldDB" id="A0A3B3H472"/>
<dbReference type="SUPFAM" id="SSF56973">
    <property type="entry name" value="Aerolisin/ETX pore-forming domain"/>
    <property type="match status" value="1"/>
</dbReference>
<evidence type="ECO:0000256" key="1">
    <source>
        <dbReference type="SAM" id="MobiDB-lite"/>
    </source>
</evidence>